<name>A0A6L3V882_9BACI</name>
<dbReference type="PANTHER" id="PTHR12526:SF630">
    <property type="entry name" value="GLYCOSYLTRANSFERASE"/>
    <property type="match status" value="1"/>
</dbReference>
<dbReference type="InterPro" id="IPR001296">
    <property type="entry name" value="Glyco_trans_1"/>
</dbReference>
<keyword evidence="5" id="KW-1185">Reference proteome</keyword>
<organism evidence="4 5">
    <name type="scientific">Cytobacillus depressus</name>
    <dbReference type="NCBI Taxonomy" id="1602942"/>
    <lineage>
        <taxon>Bacteria</taxon>
        <taxon>Bacillati</taxon>
        <taxon>Bacillota</taxon>
        <taxon>Bacilli</taxon>
        <taxon>Bacillales</taxon>
        <taxon>Bacillaceae</taxon>
        <taxon>Cytobacillus</taxon>
    </lineage>
</organism>
<feature type="domain" description="Glycosyl transferase family 1" evidence="2">
    <location>
        <begin position="196"/>
        <end position="361"/>
    </location>
</feature>
<sequence>MNKIIIESKKKVLLVASVYSHFTAFHVPYIKFLQSIGYEVWIASNHSKRVNTAKTELEEEGAKCIDIDLPRSPFTIKTIEGLSQIIKLLKSHDFSMIHVHTPNAAFITRLANFFSEKIPLIYTAHGFHFYKGAPLINWLIYFPLEYIAKYWTDRVITINYEDYYRALKMGYNEGSVKYVHGVGVEEDNLILNEDDKKNFKHTLGLNNDSVVISYIAEINNNKNHRFLIRNWTKIKEQIPEAVLLLIGDGNLRSEIENMIIRDDLRDIYLLGYRKDVNKILRISDIVSLLSRREGLPKSIMEAMENKLPCVVTDTRGLRDLITHNSNGYVIELEDDNGLINAFVDLLKDQSLRKKMGNSAFKRVQPYLIKNVLNEYIEIYNEILID</sequence>
<evidence type="ECO:0000313" key="4">
    <source>
        <dbReference type="EMBL" id="KAB2336565.1"/>
    </source>
</evidence>
<gene>
    <name evidence="4" type="ORF">F7731_09330</name>
</gene>
<dbReference type="Pfam" id="PF00534">
    <property type="entry name" value="Glycos_transf_1"/>
    <property type="match status" value="1"/>
</dbReference>
<keyword evidence="1" id="KW-0472">Membrane</keyword>
<dbReference type="Pfam" id="PF13477">
    <property type="entry name" value="Glyco_trans_4_2"/>
    <property type="match status" value="1"/>
</dbReference>
<evidence type="ECO:0000313" key="5">
    <source>
        <dbReference type="Proteomes" id="UP000481030"/>
    </source>
</evidence>
<feature type="transmembrane region" description="Helical" evidence="1">
    <location>
        <begin position="12"/>
        <end position="30"/>
    </location>
</feature>
<keyword evidence="1" id="KW-0812">Transmembrane</keyword>
<dbReference type="GO" id="GO:0016757">
    <property type="term" value="F:glycosyltransferase activity"/>
    <property type="evidence" value="ECO:0007669"/>
    <property type="project" value="InterPro"/>
</dbReference>
<dbReference type="AlphaFoldDB" id="A0A6L3V882"/>
<keyword evidence="1" id="KW-1133">Transmembrane helix</keyword>
<dbReference type="EMBL" id="WBOS01000003">
    <property type="protein sequence ID" value="KAB2336565.1"/>
    <property type="molecule type" value="Genomic_DNA"/>
</dbReference>
<feature type="domain" description="Glycosyltransferase subfamily 4-like N-terminal" evidence="3">
    <location>
        <begin position="11"/>
        <end position="157"/>
    </location>
</feature>
<dbReference type="Proteomes" id="UP000481030">
    <property type="component" value="Unassembled WGS sequence"/>
</dbReference>
<evidence type="ECO:0000256" key="1">
    <source>
        <dbReference type="SAM" id="Phobius"/>
    </source>
</evidence>
<dbReference type="Gene3D" id="3.40.50.2000">
    <property type="entry name" value="Glycogen Phosphorylase B"/>
    <property type="match status" value="2"/>
</dbReference>
<dbReference type="InterPro" id="IPR028098">
    <property type="entry name" value="Glyco_trans_4-like_N"/>
</dbReference>
<keyword evidence="4" id="KW-0808">Transferase</keyword>
<dbReference type="SUPFAM" id="SSF53756">
    <property type="entry name" value="UDP-Glycosyltransferase/glycogen phosphorylase"/>
    <property type="match status" value="1"/>
</dbReference>
<proteinExistence type="predicted"/>
<dbReference type="CDD" id="cd03808">
    <property type="entry name" value="GT4_CapM-like"/>
    <property type="match status" value="1"/>
</dbReference>
<evidence type="ECO:0000259" key="2">
    <source>
        <dbReference type="Pfam" id="PF00534"/>
    </source>
</evidence>
<dbReference type="PANTHER" id="PTHR12526">
    <property type="entry name" value="GLYCOSYLTRANSFERASE"/>
    <property type="match status" value="1"/>
</dbReference>
<dbReference type="RefSeq" id="WP_151534516.1">
    <property type="nucleotide sequence ID" value="NZ_WBOS01000003.1"/>
</dbReference>
<accession>A0A6L3V882</accession>
<evidence type="ECO:0000259" key="3">
    <source>
        <dbReference type="Pfam" id="PF13477"/>
    </source>
</evidence>
<comment type="caution">
    <text evidence="4">The sequence shown here is derived from an EMBL/GenBank/DDBJ whole genome shotgun (WGS) entry which is preliminary data.</text>
</comment>
<reference evidence="4 5" key="1">
    <citation type="journal article" date="2016" name="Antonie Van Leeuwenhoek">
        <title>Bacillus depressus sp. nov., isolated from soil of a sunflower field.</title>
        <authorList>
            <person name="Wei X."/>
            <person name="Xin D."/>
            <person name="Xin Y."/>
            <person name="Zhang H."/>
            <person name="Wang T."/>
            <person name="Zhang J."/>
        </authorList>
    </citation>
    <scope>NUCLEOTIDE SEQUENCE [LARGE SCALE GENOMIC DNA]</scope>
    <source>
        <strain evidence="4 5">BZ1</strain>
    </source>
</reference>
<protein>
    <submittedName>
        <fullName evidence="4">Glycosyltransferase family 4 protein</fullName>
    </submittedName>
</protein>
<dbReference type="OrthoDB" id="9806653at2"/>